<dbReference type="OrthoDB" id="6380398at2759"/>
<keyword evidence="7" id="KW-0720">Serine protease</keyword>
<keyword evidence="19" id="KW-1185">Reference proteome</keyword>
<dbReference type="InterPro" id="IPR043504">
    <property type="entry name" value="Peptidase_S1_PA_chymotrypsin"/>
</dbReference>
<evidence type="ECO:0000313" key="19">
    <source>
        <dbReference type="Proteomes" id="UP000727407"/>
    </source>
</evidence>
<dbReference type="Pfam" id="PF00057">
    <property type="entry name" value="Ldl_recept_a"/>
    <property type="match status" value="4"/>
</dbReference>
<dbReference type="SMART" id="SM00042">
    <property type="entry name" value="CUB"/>
    <property type="match status" value="2"/>
</dbReference>
<dbReference type="SUPFAM" id="SSF49854">
    <property type="entry name" value="Spermadhesin, CUB domain"/>
    <property type="match status" value="2"/>
</dbReference>
<evidence type="ECO:0000256" key="5">
    <source>
        <dbReference type="ARBA" id="ARBA00022737"/>
    </source>
</evidence>
<feature type="disulfide bond" evidence="13">
    <location>
        <begin position="501"/>
        <end position="513"/>
    </location>
</feature>
<dbReference type="SMART" id="SM00020">
    <property type="entry name" value="Tryp_SPc"/>
    <property type="match status" value="1"/>
</dbReference>
<keyword evidence="5" id="KW-0677">Repeat</keyword>
<feature type="domain" description="SEA" evidence="16">
    <location>
        <begin position="64"/>
        <end position="178"/>
    </location>
</feature>
<feature type="disulfide bond" evidence="13">
    <location>
        <begin position="508"/>
        <end position="526"/>
    </location>
</feature>
<evidence type="ECO:0000256" key="8">
    <source>
        <dbReference type="ARBA" id="ARBA00022968"/>
    </source>
</evidence>
<keyword evidence="3 14" id="KW-0812">Transmembrane</keyword>
<dbReference type="CDD" id="cd00190">
    <property type="entry name" value="Tryp_SPc"/>
    <property type="match status" value="1"/>
</dbReference>
<keyword evidence="6" id="KW-0378">Hydrolase</keyword>
<dbReference type="Gene3D" id="2.60.120.290">
    <property type="entry name" value="Spermadhesin, CUB domain"/>
    <property type="match status" value="2"/>
</dbReference>
<reference evidence="18" key="1">
    <citation type="submission" date="2020-07" db="EMBL/GenBank/DDBJ databases">
        <title>Clarias magur genome sequencing, assembly and annotation.</title>
        <authorList>
            <person name="Kushwaha B."/>
            <person name="Kumar R."/>
            <person name="Das P."/>
            <person name="Joshi C.G."/>
            <person name="Kumar D."/>
            <person name="Nagpure N.S."/>
            <person name="Pandey M."/>
            <person name="Agarwal S."/>
            <person name="Srivastava S."/>
            <person name="Singh M."/>
            <person name="Sahoo L."/>
            <person name="Jayasankar P."/>
            <person name="Meher P.K."/>
            <person name="Koringa P.G."/>
            <person name="Iquebal M.A."/>
            <person name="Das S.P."/>
            <person name="Bit A."/>
            <person name="Patnaik S."/>
            <person name="Patel N."/>
            <person name="Shah T.M."/>
            <person name="Hinsu A."/>
            <person name="Jena J.K."/>
        </authorList>
    </citation>
    <scope>NUCLEOTIDE SEQUENCE</scope>
    <source>
        <strain evidence="18">CIFAMagur01</strain>
        <tissue evidence="18">Testis</tissue>
    </source>
</reference>
<evidence type="ECO:0000256" key="4">
    <source>
        <dbReference type="ARBA" id="ARBA00022729"/>
    </source>
</evidence>
<dbReference type="AlphaFoldDB" id="A0A8J4UVT2"/>
<dbReference type="InterPro" id="IPR002172">
    <property type="entry name" value="LDrepeatLR_classA_rpt"/>
</dbReference>
<dbReference type="SMART" id="SM00192">
    <property type="entry name" value="LDLa"/>
    <property type="match status" value="4"/>
</dbReference>
<proteinExistence type="predicted"/>
<dbReference type="GO" id="GO:0004252">
    <property type="term" value="F:serine-type endopeptidase activity"/>
    <property type="evidence" value="ECO:0007669"/>
    <property type="project" value="InterPro"/>
</dbReference>
<feature type="domain" description="CUB" evidence="15">
    <location>
        <begin position="191"/>
        <end position="309"/>
    </location>
</feature>
<evidence type="ECO:0000256" key="14">
    <source>
        <dbReference type="SAM" id="Phobius"/>
    </source>
</evidence>
<dbReference type="PROSITE" id="PS00134">
    <property type="entry name" value="TRYPSIN_HIS"/>
    <property type="match status" value="1"/>
</dbReference>
<dbReference type="PROSITE" id="PS50240">
    <property type="entry name" value="TRYPSIN_DOM"/>
    <property type="match status" value="1"/>
</dbReference>
<organism evidence="18 19">
    <name type="scientific">Clarias magur</name>
    <name type="common">Asian catfish</name>
    <name type="synonym">Macropteronotus magur</name>
    <dbReference type="NCBI Taxonomy" id="1594786"/>
    <lineage>
        <taxon>Eukaryota</taxon>
        <taxon>Metazoa</taxon>
        <taxon>Chordata</taxon>
        <taxon>Craniata</taxon>
        <taxon>Vertebrata</taxon>
        <taxon>Euteleostomi</taxon>
        <taxon>Actinopterygii</taxon>
        <taxon>Neopterygii</taxon>
        <taxon>Teleostei</taxon>
        <taxon>Ostariophysi</taxon>
        <taxon>Siluriformes</taxon>
        <taxon>Clariidae</taxon>
        <taxon>Clarias</taxon>
    </lineage>
</organism>
<dbReference type="GO" id="GO:0006508">
    <property type="term" value="P:proteolysis"/>
    <property type="evidence" value="ECO:0007669"/>
    <property type="project" value="InterPro"/>
</dbReference>
<evidence type="ECO:0000256" key="2">
    <source>
        <dbReference type="ARBA" id="ARBA00022670"/>
    </source>
</evidence>
<comment type="caution">
    <text evidence="18">The sequence shown here is derived from an EMBL/GenBank/DDBJ whole genome shotgun (WGS) entry which is preliminary data.</text>
</comment>
<dbReference type="SUPFAM" id="SSF57424">
    <property type="entry name" value="LDL receptor-like module"/>
    <property type="match status" value="4"/>
</dbReference>
<keyword evidence="4" id="KW-0732">Signal</keyword>
<dbReference type="PANTHER" id="PTHR24252">
    <property type="entry name" value="ACROSIN-RELATED"/>
    <property type="match status" value="1"/>
</dbReference>
<feature type="disulfide bond" evidence="13">
    <location>
        <begin position="435"/>
        <end position="453"/>
    </location>
</feature>
<keyword evidence="8" id="KW-0735">Signal-anchor</keyword>
<evidence type="ECO:0000256" key="9">
    <source>
        <dbReference type="ARBA" id="ARBA00022989"/>
    </source>
</evidence>
<feature type="disulfide bond" evidence="13">
    <location>
        <begin position="483"/>
        <end position="498"/>
    </location>
</feature>
<dbReference type="InterPro" id="IPR035914">
    <property type="entry name" value="Sperma_CUB_dom_sf"/>
</dbReference>
<dbReference type="Proteomes" id="UP000727407">
    <property type="component" value="Unassembled WGS sequence"/>
</dbReference>
<dbReference type="Gene3D" id="4.10.400.10">
    <property type="entry name" value="Low-density Lipoprotein Receptor"/>
    <property type="match status" value="4"/>
</dbReference>
<dbReference type="PRINTS" id="PR00261">
    <property type="entry name" value="LDLRECEPTOR"/>
</dbReference>
<accession>A0A8J4UVT2</accession>
<name>A0A8J4UVT2_CLAMG</name>
<dbReference type="InterPro" id="IPR000859">
    <property type="entry name" value="CUB_dom"/>
</dbReference>
<feature type="disulfide bond" evidence="13">
    <location>
        <begin position="541"/>
        <end position="553"/>
    </location>
</feature>
<dbReference type="InterPro" id="IPR036364">
    <property type="entry name" value="SEA_dom_sf"/>
</dbReference>
<dbReference type="InterPro" id="IPR000082">
    <property type="entry name" value="SEA_dom"/>
</dbReference>
<dbReference type="Pfam" id="PF00431">
    <property type="entry name" value="CUB"/>
    <property type="match status" value="2"/>
</dbReference>
<dbReference type="SUPFAM" id="SSF50494">
    <property type="entry name" value="Trypsin-like serine proteases"/>
    <property type="match status" value="1"/>
</dbReference>
<keyword evidence="9 14" id="KW-1133">Transmembrane helix</keyword>
<dbReference type="PROSITE" id="PS01209">
    <property type="entry name" value="LDLRA_1"/>
    <property type="match status" value="2"/>
</dbReference>
<dbReference type="FunFam" id="2.40.10.10:FF:000007">
    <property type="entry name" value="Transmembrane serine protease 7"/>
    <property type="match status" value="1"/>
</dbReference>
<dbReference type="EMBL" id="QNUK01000018">
    <property type="protein sequence ID" value="KAF5907822.1"/>
    <property type="molecule type" value="Genomic_DNA"/>
</dbReference>
<gene>
    <name evidence="18" type="ORF">DAT39_002466</name>
</gene>
<feature type="disulfide bond" evidence="13">
    <location>
        <begin position="471"/>
        <end position="489"/>
    </location>
</feature>
<keyword evidence="2" id="KW-0645">Protease</keyword>
<evidence type="ECO:0000256" key="11">
    <source>
        <dbReference type="ARBA" id="ARBA00023157"/>
    </source>
</evidence>
<dbReference type="Pfam" id="PF01390">
    <property type="entry name" value="SEA"/>
    <property type="match status" value="1"/>
</dbReference>
<evidence type="ECO:0000256" key="1">
    <source>
        <dbReference type="ARBA" id="ARBA00004606"/>
    </source>
</evidence>
<feature type="transmembrane region" description="Helical" evidence="14">
    <location>
        <begin position="32"/>
        <end position="56"/>
    </location>
</feature>
<dbReference type="CDD" id="cd00041">
    <property type="entry name" value="CUB"/>
    <property type="match status" value="2"/>
</dbReference>
<protein>
    <submittedName>
        <fullName evidence="18">Suppressor of tumorigenicity 14 protein</fullName>
    </submittedName>
</protein>
<keyword evidence="10 14" id="KW-0472">Membrane</keyword>
<feature type="domain" description="Peptidase S1" evidence="17">
    <location>
        <begin position="588"/>
        <end position="732"/>
    </location>
</feature>
<dbReference type="PROSITE" id="PS50024">
    <property type="entry name" value="SEA"/>
    <property type="match status" value="1"/>
</dbReference>
<feature type="disulfide bond" evidence="13">
    <location>
        <begin position="464"/>
        <end position="476"/>
    </location>
</feature>
<evidence type="ECO:0000313" key="18">
    <source>
        <dbReference type="EMBL" id="KAF5907822.1"/>
    </source>
</evidence>
<evidence type="ECO:0000256" key="13">
    <source>
        <dbReference type="PROSITE-ProRule" id="PRU00124"/>
    </source>
</evidence>
<dbReference type="PANTHER" id="PTHR24252:SF17">
    <property type="entry name" value="SUPPRESSOR OF TUMORIGENICITY 14 PROTEIN HOMOLOG-RELATED"/>
    <property type="match status" value="1"/>
</dbReference>
<evidence type="ECO:0000259" key="15">
    <source>
        <dbReference type="PROSITE" id="PS01180"/>
    </source>
</evidence>
<sequence>MGNSDRDWDQAVTFLPATDSKKLEKKKRPGKTGAIIGIVVFTAVVALMTGLLVWHFHFRKDTKVKKMYVGSMNITNQQFINSYENPDTPEFKALAAQVAAQLRDLYSGVPQLSKYYVDSTVQAFSEGSVIAYYLSEFHIPQSQETAVDNAMKDMDDVIKKQRRLKESTGNLMFSRIDTSALDSRMVTESKYSQSLHTKPNQAIEITSPGFPNYPYPRNTFAQWKLRADQGSVIKLEFTTFNLEENCKNDFVKIYDSLGAIERRVMAEKCGHYSPNNPLSLISSGNVMLVTLVTNDDGDYPGFRAQVTQVPGGNARAMSCGGTLTGTSGTFTSPNYPKYYPPQMRCEWNIQVPANMYIKVVFSKFMMSAGAPCLNDYVQINNEKLCGELPSSTMRTSTSNQMTVIFNSDASYVDRGFNATFTAFEPSNPCPDKFLCNNKRCVSSTLRCDGWNDCGDSSDERNCQCDASMISCKNGLCKPAFWKCDGIDDCGDKTDEMNCANCKEGEFACGNGRCILQKQRCDGRKDCEDGSDEADCGKSSVCQETNFQCKNGQCVTKENPECDGQNDCTDGSDEDCGVCGLHPFKTSRIVGGLDATEGEFPWQVSLHIKNSIHVCGASIISENWLVTAAHCVQDEPKVRLSQPGSWEVYLGLHTQKQMDKAEKRNLKRIIPHPSYNEYTFDNDIALMELDNPVTFRDTIRPVCLPSPSYSFPAGKSVTITGWGATREGDLRMS</sequence>
<dbReference type="FunFam" id="2.60.120.290:FF:000005">
    <property type="entry name" value="Procollagen C-endopeptidase enhancer 1"/>
    <property type="match status" value="1"/>
</dbReference>
<keyword evidence="12" id="KW-0325">Glycoprotein</keyword>
<dbReference type="InterPro" id="IPR009003">
    <property type="entry name" value="Peptidase_S1_PA"/>
</dbReference>
<evidence type="ECO:0000259" key="17">
    <source>
        <dbReference type="PROSITE" id="PS50240"/>
    </source>
</evidence>
<feature type="domain" description="CUB" evidence="15">
    <location>
        <begin position="319"/>
        <end position="423"/>
    </location>
</feature>
<comment type="caution">
    <text evidence="13">Lacks conserved residue(s) required for the propagation of feature annotation.</text>
</comment>
<dbReference type="Gene3D" id="3.30.70.960">
    <property type="entry name" value="SEA domain"/>
    <property type="match status" value="1"/>
</dbReference>
<dbReference type="InterPro" id="IPR036055">
    <property type="entry name" value="LDL_receptor-like_sf"/>
</dbReference>
<evidence type="ECO:0000256" key="3">
    <source>
        <dbReference type="ARBA" id="ARBA00022692"/>
    </source>
</evidence>
<evidence type="ECO:0000259" key="16">
    <source>
        <dbReference type="PROSITE" id="PS50024"/>
    </source>
</evidence>
<evidence type="ECO:0000256" key="12">
    <source>
        <dbReference type="ARBA" id="ARBA00023180"/>
    </source>
</evidence>
<dbReference type="SUPFAM" id="SSF82671">
    <property type="entry name" value="SEA domain"/>
    <property type="match status" value="1"/>
</dbReference>
<dbReference type="InterPro" id="IPR023415">
    <property type="entry name" value="LDLR_class-A_CS"/>
</dbReference>
<comment type="subcellular location">
    <subcellularLocation>
        <location evidence="1">Membrane</location>
        <topology evidence="1">Single-pass type II membrane protein</topology>
    </subcellularLocation>
</comment>
<dbReference type="GO" id="GO:0016020">
    <property type="term" value="C:membrane"/>
    <property type="evidence" value="ECO:0007669"/>
    <property type="project" value="UniProtKB-SubCell"/>
</dbReference>
<dbReference type="InterPro" id="IPR018114">
    <property type="entry name" value="TRYPSIN_HIS"/>
</dbReference>
<evidence type="ECO:0000256" key="10">
    <source>
        <dbReference type="ARBA" id="ARBA00023136"/>
    </source>
</evidence>
<dbReference type="PROSITE" id="PS01180">
    <property type="entry name" value="CUB"/>
    <property type="match status" value="2"/>
</dbReference>
<dbReference type="PROSITE" id="PS50068">
    <property type="entry name" value="LDLRA_2"/>
    <property type="match status" value="4"/>
</dbReference>
<feature type="disulfide bond" evidence="13">
    <location>
        <begin position="447"/>
        <end position="462"/>
    </location>
</feature>
<evidence type="ECO:0000256" key="7">
    <source>
        <dbReference type="ARBA" id="ARBA00022825"/>
    </source>
</evidence>
<dbReference type="Gene3D" id="2.40.10.10">
    <property type="entry name" value="Trypsin-like serine proteases"/>
    <property type="match status" value="2"/>
</dbReference>
<dbReference type="Pfam" id="PF00089">
    <property type="entry name" value="Trypsin"/>
    <property type="match status" value="1"/>
</dbReference>
<dbReference type="CDD" id="cd00112">
    <property type="entry name" value="LDLa"/>
    <property type="match status" value="4"/>
</dbReference>
<keyword evidence="11 13" id="KW-1015">Disulfide bond</keyword>
<evidence type="ECO:0000256" key="6">
    <source>
        <dbReference type="ARBA" id="ARBA00022801"/>
    </source>
</evidence>
<dbReference type="FunFam" id="4.10.400.10:FF:000034">
    <property type="entry name" value="Low-density lipoprotein receptor-related protein 2"/>
    <property type="match status" value="1"/>
</dbReference>
<dbReference type="InterPro" id="IPR001254">
    <property type="entry name" value="Trypsin_dom"/>
</dbReference>
<feature type="disulfide bond" evidence="13">
    <location>
        <begin position="520"/>
        <end position="535"/>
    </location>
</feature>
<dbReference type="FunFam" id="4.10.400.10:FF:000117">
    <property type="entry name" value="Suppressor of tumorigenicity 14 protein homolog"/>
    <property type="match status" value="1"/>
</dbReference>